<gene>
    <name evidence="2" type="ORF">HNP84_009707</name>
</gene>
<comment type="caution">
    <text evidence="2">The sequence shown here is derived from an EMBL/GenBank/DDBJ whole genome shotgun (WGS) entry which is preliminary data.</text>
</comment>
<keyword evidence="1" id="KW-1133">Transmembrane helix</keyword>
<name>A0A840PPF7_9ACTN</name>
<accession>A0A840PPF7</accession>
<feature type="transmembrane region" description="Helical" evidence="1">
    <location>
        <begin position="87"/>
        <end position="105"/>
    </location>
</feature>
<evidence type="ECO:0000313" key="2">
    <source>
        <dbReference type="EMBL" id="MBB5139943.1"/>
    </source>
</evidence>
<sequence length="232" mass="23533">MTDLNPRSRLTGVLLLTAVIAMIAGAAIVVPSGLTLNPSDPGGVLAAVREQAGLHLIELAFDVLGWLALTAAGLVMAGRPAGAPRPYATTLAGGLLAAAGLAGLLHDAGNLALTQLAADPDAPAAATVAAAVLLTAKWMVNLAGLLWVAATVAGAAGIPMPRGLRIAGVVAALSGLASVALPWTAGTGVLPPAMEQLGYALHLPIMIWYAILGRRYLRDREQAREAAWQRDA</sequence>
<keyword evidence="1" id="KW-0472">Membrane</keyword>
<evidence type="ECO:0000313" key="3">
    <source>
        <dbReference type="Proteomes" id="UP000578449"/>
    </source>
</evidence>
<protein>
    <recommendedName>
        <fullName evidence="4">DUF4386 family protein</fullName>
    </recommendedName>
</protein>
<dbReference type="AlphaFoldDB" id="A0A840PPF7"/>
<feature type="transmembrane region" description="Helical" evidence="1">
    <location>
        <begin position="197"/>
        <end position="217"/>
    </location>
</feature>
<keyword evidence="1" id="KW-0812">Transmembrane</keyword>
<feature type="transmembrane region" description="Helical" evidence="1">
    <location>
        <begin position="125"/>
        <end position="152"/>
    </location>
</feature>
<evidence type="ECO:0008006" key="4">
    <source>
        <dbReference type="Google" id="ProtNLM"/>
    </source>
</evidence>
<dbReference type="Proteomes" id="UP000578449">
    <property type="component" value="Unassembled WGS sequence"/>
</dbReference>
<proteinExistence type="predicted"/>
<feature type="transmembrane region" description="Helical" evidence="1">
    <location>
        <begin position="12"/>
        <end position="34"/>
    </location>
</feature>
<organism evidence="2 3">
    <name type="scientific">Thermocatellispora tengchongensis</name>
    <dbReference type="NCBI Taxonomy" id="1073253"/>
    <lineage>
        <taxon>Bacteria</taxon>
        <taxon>Bacillati</taxon>
        <taxon>Actinomycetota</taxon>
        <taxon>Actinomycetes</taxon>
        <taxon>Streptosporangiales</taxon>
        <taxon>Streptosporangiaceae</taxon>
        <taxon>Thermocatellispora</taxon>
    </lineage>
</organism>
<dbReference type="RefSeq" id="WP_185056749.1">
    <property type="nucleotide sequence ID" value="NZ_BAABIX010000052.1"/>
</dbReference>
<keyword evidence="3" id="KW-1185">Reference proteome</keyword>
<reference evidence="2 3" key="1">
    <citation type="submission" date="2020-08" db="EMBL/GenBank/DDBJ databases">
        <title>Genomic Encyclopedia of Type Strains, Phase IV (KMG-IV): sequencing the most valuable type-strain genomes for metagenomic binning, comparative biology and taxonomic classification.</title>
        <authorList>
            <person name="Goeker M."/>
        </authorList>
    </citation>
    <scope>NUCLEOTIDE SEQUENCE [LARGE SCALE GENOMIC DNA]</scope>
    <source>
        <strain evidence="2 3">DSM 45615</strain>
    </source>
</reference>
<dbReference type="EMBL" id="JACHGN010000034">
    <property type="protein sequence ID" value="MBB5139943.1"/>
    <property type="molecule type" value="Genomic_DNA"/>
</dbReference>
<feature type="transmembrane region" description="Helical" evidence="1">
    <location>
        <begin position="54"/>
        <end position="75"/>
    </location>
</feature>
<evidence type="ECO:0000256" key="1">
    <source>
        <dbReference type="SAM" id="Phobius"/>
    </source>
</evidence>
<feature type="transmembrane region" description="Helical" evidence="1">
    <location>
        <begin position="164"/>
        <end position="185"/>
    </location>
</feature>